<gene>
    <name evidence="1" type="ORF">L2X98_23155</name>
</gene>
<evidence type="ECO:0000313" key="1">
    <source>
        <dbReference type="EMBL" id="UUT36009.1"/>
    </source>
</evidence>
<keyword evidence="2" id="KW-1185">Reference proteome</keyword>
<name>A0ABY5NLL5_9MICO</name>
<reference evidence="1" key="1">
    <citation type="submission" date="2022-01" db="EMBL/GenBank/DDBJ databases">
        <title>Microbacterium eymi and Microbacterium rhizovicinus sp. nov., isolated from the rhizospheric soil of Elymus tsukushiensis, a plant native to the Dokdo Islands, Republic of Korea.</title>
        <authorList>
            <person name="Hwang Y.J."/>
        </authorList>
    </citation>
    <scope>NUCLEOTIDE SEQUENCE</scope>
    <source>
        <strain evidence="1">KUDC0405</strain>
    </source>
</reference>
<organism evidence="1 2">
    <name type="scientific">Microbacterium elymi</name>
    <dbReference type="NCBI Taxonomy" id="2909587"/>
    <lineage>
        <taxon>Bacteria</taxon>
        <taxon>Bacillati</taxon>
        <taxon>Actinomycetota</taxon>
        <taxon>Actinomycetes</taxon>
        <taxon>Micrococcales</taxon>
        <taxon>Microbacteriaceae</taxon>
        <taxon>Microbacterium</taxon>
    </lineage>
</organism>
<dbReference type="Proteomes" id="UP001054811">
    <property type="component" value="Chromosome"/>
</dbReference>
<protein>
    <recommendedName>
        <fullName evidence="3">Restriction endonuclease subunit S</fullName>
    </recommendedName>
</protein>
<evidence type="ECO:0000313" key="2">
    <source>
        <dbReference type="Proteomes" id="UP001054811"/>
    </source>
</evidence>
<proteinExistence type="predicted"/>
<dbReference type="EMBL" id="CP091139">
    <property type="protein sequence ID" value="UUT36009.1"/>
    <property type="molecule type" value="Genomic_DNA"/>
</dbReference>
<accession>A0ABY5NLL5</accession>
<evidence type="ECO:0008006" key="3">
    <source>
        <dbReference type="Google" id="ProtNLM"/>
    </source>
</evidence>
<sequence length="186" mass="19505">MTLADALAAGHVRVIPGTRVDVDEFGDDGLGVVTADDLDDPAAIGTRRVDQLGFAQAHPSAALTRSGDVVFRTSRSPRAWVDHSGSHVVVYPARVLRITPGDPGGLVPELVAADIAAGAAVSSGWRRCQVRVVDPAQVAPLRAVLAAASATREQLQDRIDRLDRMTALLADAVAARAVTLNDAPHR</sequence>
<dbReference type="RefSeq" id="WP_259612657.1">
    <property type="nucleotide sequence ID" value="NZ_CP091139.2"/>
</dbReference>